<proteinExistence type="inferred from homology"/>
<accession>A0ABN2WR69</accession>
<reference evidence="4" key="1">
    <citation type="journal article" date="2019" name="Int. J. Syst. Evol. Microbiol.">
        <title>The Global Catalogue of Microorganisms (GCM) 10K type strain sequencing project: providing services to taxonomists for standard genome sequencing and annotation.</title>
        <authorList>
            <consortium name="The Broad Institute Genomics Platform"/>
            <consortium name="The Broad Institute Genome Sequencing Center for Infectious Disease"/>
            <person name="Wu L."/>
            <person name="Ma J."/>
        </authorList>
    </citation>
    <scope>NUCLEOTIDE SEQUENCE [LARGE SCALE GENOMIC DNA]</scope>
    <source>
        <strain evidence="4">JCM 15900</strain>
    </source>
</reference>
<dbReference type="Gene3D" id="3.30.530.20">
    <property type="match status" value="1"/>
</dbReference>
<organism evidence="3 4">
    <name type="scientific">Brevibacterium salitolerans</name>
    <dbReference type="NCBI Taxonomy" id="1403566"/>
    <lineage>
        <taxon>Bacteria</taxon>
        <taxon>Bacillati</taxon>
        <taxon>Actinomycetota</taxon>
        <taxon>Actinomycetes</taxon>
        <taxon>Micrococcales</taxon>
        <taxon>Brevibacteriaceae</taxon>
        <taxon>Brevibacterium</taxon>
    </lineage>
</organism>
<evidence type="ECO:0000259" key="2">
    <source>
        <dbReference type="Pfam" id="PF08327"/>
    </source>
</evidence>
<keyword evidence="4" id="KW-1185">Reference proteome</keyword>
<evidence type="ECO:0000256" key="1">
    <source>
        <dbReference type="ARBA" id="ARBA00006817"/>
    </source>
</evidence>
<gene>
    <name evidence="3" type="ORF">GCM10009823_17010</name>
</gene>
<dbReference type="Pfam" id="PF08327">
    <property type="entry name" value="AHSA1"/>
    <property type="match status" value="1"/>
</dbReference>
<dbReference type="Proteomes" id="UP001500984">
    <property type="component" value="Unassembled WGS sequence"/>
</dbReference>
<sequence>MPLSESTVSAVTQALAEASVTAEAQSLSHGTTLLRMGVPLAADAQTVWDHLTQPELLARWSPIVPDRPLTEMGPAVSRETSEGPAVDARVIEVAPGQVLRHAWGGEGEVLWEITAVPLDESAAAEVGAACVLTVTQTFTRRDLVPPTAAGWHVCLAVLSLLMEGREVERVVGEDAMAVGWEALRDAYERGFVEAD</sequence>
<evidence type="ECO:0000313" key="4">
    <source>
        <dbReference type="Proteomes" id="UP001500984"/>
    </source>
</evidence>
<comment type="similarity">
    <text evidence="1">Belongs to the AHA1 family.</text>
</comment>
<dbReference type="EMBL" id="BAAAPZ010000006">
    <property type="protein sequence ID" value="GAA2096736.1"/>
    <property type="molecule type" value="Genomic_DNA"/>
</dbReference>
<protein>
    <recommendedName>
        <fullName evidence="2">Activator of Hsp90 ATPase homologue 1/2-like C-terminal domain-containing protein</fullName>
    </recommendedName>
</protein>
<dbReference type="InterPro" id="IPR023393">
    <property type="entry name" value="START-like_dom_sf"/>
</dbReference>
<feature type="domain" description="Activator of Hsp90 ATPase homologue 1/2-like C-terminal" evidence="2">
    <location>
        <begin position="42"/>
        <end position="161"/>
    </location>
</feature>
<dbReference type="RefSeq" id="WP_344336873.1">
    <property type="nucleotide sequence ID" value="NZ_BAAAPZ010000006.1"/>
</dbReference>
<comment type="caution">
    <text evidence="3">The sequence shown here is derived from an EMBL/GenBank/DDBJ whole genome shotgun (WGS) entry which is preliminary data.</text>
</comment>
<name>A0ABN2WR69_9MICO</name>
<evidence type="ECO:0000313" key="3">
    <source>
        <dbReference type="EMBL" id="GAA2096736.1"/>
    </source>
</evidence>
<dbReference type="InterPro" id="IPR013538">
    <property type="entry name" value="ASHA1/2-like_C"/>
</dbReference>
<dbReference type="SUPFAM" id="SSF55961">
    <property type="entry name" value="Bet v1-like"/>
    <property type="match status" value="1"/>
</dbReference>